<reference evidence="2" key="1">
    <citation type="submission" date="2016-11" db="UniProtKB">
        <authorList>
            <consortium name="WormBaseParasite"/>
        </authorList>
    </citation>
    <scope>IDENTIFICATION</scope>
</reference>
<evidence type="ECO:0000313" key="2">
    <source>
        <dbReference type="WBParaSite" id="Hba_08988"/>
    </source>
</evidence>
<proteinExistence type="predicted"/>
<dbReference type="WBParaSite" id="Hba_08988">
    <property type="protein sequence ID" value="Hba_08988"/>
    <property type="gene ID" value="Hba_08988"/>
</dbReference>
<dbReference type="Proteomes" id="UP000095283">
    <property type="component" value="Unplaced"/>
</dbReference>
<keyword evidence="1" id="KW-1185">Reference proteome</keyword>
<name>A0A1I7WV16_HETBA</name>
<protein>
    <submittedName>
        <fullName evidence="2">Phlebovirus_G2 domain-containing protein</fullName>
    </submittedName>
</protein>
<sequence length="134" mass="15316">MNDIITGITVPRTRNTTKGLIGSLLSKQTFEKTRAIELIKNSRPHLPCDTSVLRMNYFIYPLTSNIQQIHCTTYSANKQTLNTNQILQSHVQYLDCCRITKESIIFNIQLHDFISTIPQIPAVLINSLNIRQTI</sequence>
<dbReference type="AlphaFoldDB" id="A0A1I7WV16"/>
<organism evidence="1 2">
    <name type="scientific">Heterorhabditis bacteriophora</name>
    <name type="common">Entomopathogenic nematode worm</name>
    <dbReference type="NCBI Taxonomy" id="37862"/>
    <lineage>
        <taxon>Eukaryota</taxon>
        <taxon>Metazoa</taxon>
        <taxon>Ecdysozoa</taxon>
        <taxon>Nematoda</taxon>
        <taxon>Chromadorea</taxon>
        <taxon>Rhabditida</taxon>
        <taxon>Rhabditina</taxon>
        <taxon>Rhabditomorpha</taxon>
        <taxon>Strongyloidea</taxon>
        <taxon>Heterorhabditidae</taxon>
        <taxon>Heterorhabditis</taxon>
    </lineage>
</organism>
<accession>A0A1I7WV16</accession>
<evidence type="ECO:0000313" key="1">
    <source>
        <dbReference type="Proteomes" id="UP000095283"/>
    </source>
</evidence>